<dbReference type="InterPro" id="IPR014729">
    <property type="entry name" value="Rossmann-like_a/b/a_fold"/>
</dbReference>
<dbReference type="CDD" id="cd00293">
    <property type="entry name" value="USP-like"/>
    <property type="match status" value="1"/>
</dbReference>
<evidence type="ECO:0000259" key="2">
    <source>
        <dbReference type="Pfam" id="PF00582"/>
    </source>
</evidence>
<dbReference type="OrthoDB" id="281037at2157"/>
<sequence>MYRILVPIGENEQRAQTAADIVTELPGPAAEKEVVLLNVFEGFEVSGEGRSISSEDLYDKSAFPSSVTAVEDHLEAAGMSVTKRREHGDPADQILATATEIDVETIVMSGRKRSPTGKALFGSVTQSVLLGADRPVTVTMREG</sequence>
<dbReference type="RefSeq" id="WP_138244981.1">
    <property type="nucleotide sequence ID" value="NZ_CP040330.1"/>
</dbReference>
<dbReference type="KEGG" id="nvr:FEJ81_09050"/>
<dbReference type="PANTHER" id="PTHR46268:SF6">
    <property type="entry name" value="UNIVERSAL STRESS PROTEIN UP12"/>
    <property type="match status" value="1"/>
</dbReference>
<evidence type="ECO:0000313" key="3">
    <source>
        <dbReference type="EMBL" id="QCS42497.1"/>
    </source>
</evidence>
<evidence type="ECO:0000313" key="4">
    <source>
        <dbReference type="Proteomes" id="UP000302218"/>
    </source>
</evidence>
<accession>A0A4P8WGJ9</accession>
<protein>
    <submittedName>
        <fullName evidence="3">Universal stress protein</fullName>
    </submittedName>
</protein>
<comment type="similarity">
    <text evidence="1">Belongs to the universal stress protein A family.</text>
</comment>
<dbReference type="SUPFAM" id="SSF52402">
    <property type="entry name" value="Adenine nucleotide alpha hydrolases-like"/>
    <property type="match status" value="1"/>
</dbReference>
<dbReference type="Pfam" id="PF00582">
    <property type="entry name" value="Usp"/>
    <property type="match status" value="1"/>
</dbReference>
<feature type="domain" description="UspA" evidence="2">
    <location>
        <begin position="3"/>
        <end position="138"/>
    </location>
</feature>
<reference evidence="4" key="1">
    <citation type="submission" date="2019-05" db="EMBL/GenBank/DDBJ databases">
        <title>Genome sequence and methylation pattern of the halophilic Archaeon Natrinema versiforme BOL5-4.</title>
        <authorList>
            <person name="DasSarma P."/>
            <person name="Anton B.P."/>
            <person name="DasSarma S.L."/>
            <person name="Martinez F.L."/>
            <person name="Guzman D."/>
            <person name="Roberts R.J."/>
            <person name="DasSarma S."/>
        </authorList>
    </citation>
    <scope>NUCLEOTIDE SEQUENCE [LARGE SCALE GENOMIC DNA]</scope>
    <source>
        <strain evidence="4">BOL5-4</strain>
    </source>
</reference>
<dbReference type="Proteomes" id="UP000302218">
    <property type="component" value="Chromosome"/>
</dbReference>
<dbReference type="InterPro" id="IPR006016">
    <property type="entry name" value="UspA"/>
</dbReference>
<gene>
    <name evidence="3" type="ORF">FEJ81_09050</name>
</gene>
<dbReference type="Gene3D" id="3.40.50.620">
    <property type="entry name" value="HUPs"/>
    <property type="match status" value="1"/>
</dbReference>
<name>A0A4P8WGJ9_9EURY</name>
<organism evidence="3 4">
    <name type="scientific">Natrinema versiforme</name>
    <dbReference type="NCBI Taxonomy" id="88724"/>
    <lineage>
        <taxon>Archaea</taxon>
        <taxon>Methanobacteriati</taxon>
        <taxon>Methanobacteriota</taxon>
        <taxon>Stenosarchaea group</taxon>
        <taxon>Halobacteria</taxon>
        <taxon>Halobacteriales</taxon>
        <taxon>Natrialbaceae</taxon>
        <taxon>Natrinema</taxon>
    </lineage>
</organism>
<dbReference type="AlphaFoldDB" id="A0A4P8WGJ9"/>
<evidence type="ECO:0000256" key="1">
    <source>
        <dbReference type="ARBA" id="ARBA00008791"/>
    </source>
</evidence>
<dbReference type="EMBL" id="CP040330">
    <property type="protein sequence ID" value="QCS42497.1"/>
    <property type="molecule type" value="Genomic_DNA"/>
</dbReference>
<proteinExistence type="inferred from homology"/>
<dbReference type="PANTHER" id="PTHR46268">
    <property type="entry name" value="STRESS RESPONSE PROTEIN NHAX"/>
    <property type="match status" value="1"/>
</dbReference>
<dbReference type="GeneID" id="40265417"/>